<gene>
    <name evidence="7" type="ORF">CAPTEDRAFT_199388</name>
</gene>
<evidence type="ECO:0000256" key="4">
    <source>
        <dbReference type="ARBA" id="ARBA00022490"/>
    </source>
</evidence>
<dbReference type="AlphaFoldDB" id="R7UW82"/>
<reference evidence="7 9" key="2">
    <citation type="journal article" date="2013" name="Nature">
        <title>Insights into bilaterian evolution from three spiralian genomes.</title>
        <authorList>
            <person name="Simakov O."/>
            <person name="Marletaz F."/>
            <person name="Cho S.J."/>
            <person name="Edsinger-Gonzales E."/>
            <person name="Havlak P."/>
            <person name="Hellsten U."/>
            <person name="Kuo D.H."/>
            <person name="Larsson T."/>
            <person name="Lv J."/>
            <person name="Arendt D."/>
            <person name="Savage R."/>
            <person name="Osoegawa K."/>
            <person name="de Jong P."/>
            <person name="Grimwood J."/>
            <person name="Chapman J.A."/>
            <person name="Shapiro H."/>
            <person name="Aerts A."/>
            <person name="Otillar R.P."/>
            <person name="Terry A.Y."/>
            <person name="Boore J.L."/>
            <person name="Grigoriev I.V."/>
            <person name="Lindberg D.R."/>
            <person name="Seaver E.C."/>
            <person name="Weisblat D.A."/>
            <person name="Putnam N.H."/>
            <person name="Rokhsar D.S."/>
        </authorList>
    </citation>
    <scope>NUCLEOTIDE SEQUENCE</scope>
    <source>
        <strain evidence="7 9">I ESC-2004</strain>
    </source>
</reference>
<dbReference type="EMBL" id="KB297182">
    <property type="protein sequence ID" value="ELU10888.1"/>
    <property type="molecule type" value="Genomic_DNA"/>
</dbReference>
<dbReference type="OrthoDB" id="18937at2759"/>
<evidence type="ECO:0000256" key="5">
    <source>
        <dbReference type="ARBA" id="ARBA00023136"/>
    </source>
</evidence>
<keyword evidence="3" id="KW-1003">Cell membrane</keyword>
<name>R7UW82_CAPTE</name>
<keyword evidence="4" id="KW-0963">Cytoplasm</keyword>
<comment type="similarity">
    <text evidence="6">Belongs to the Hyccin family.</text>
</comment>
<accession>R7UW82</accession>
<dbReference type="STRING" id="283909.R7UW82"/>
<evidence type="ECO:0000256" key="1">
    <source>
        <dbReference type="ARBA" id="ARBA00004236"/>
    </source>
</evidence>
<keyword evidence="9" id="KW-1185">Reference proteome</keyword>
<proteinExistence type="inferred from homology"/>
<sequence>MAQYAQTLTDAEINTYANTILQNADLMLALHDFFEGEPSHESCAPVCHQLFDFYTSGPRQLRQFAVDLLPSMISCYLTAASRNQVKNTNEINEITSKLKGFENCANSDLV</sequence>
<dbReference type="OMA" id="CIKQNAF"/>
<reference evidence="8" key="3">
    <citation type="submission" date="2015-06" db="UniProtKB">
        <authorList>
            <consortium name="EnsemblMetazoa"/>
        </authorList>
    </citation>
    <scope>IDENTIFICATION</scope>
</reference>
<dbReference type="InterPro" id="IPR018619">
    <property type="entry name" value="Hyccin"/>
</dbReference>
<evidence type="ECO:0000256" key="6">
    <source>
        <dbReference type="ARBA" id="ARBA00034482"/>
    </source>
</evidence>
<organism evidence="7">
    <name type="scientific">Capitella teleta</name>
    <name type="common">Polychaete worm</name>
    <dbReference type="NCBI Taxonomy" id="283909"/>
    <lineage>
        <taxon>Eukaryota</taxon>
        <taxon>Metazoa</taxon>
        <taxon>Spiralia</taxon>
        <taxon>Lophotrochozoa</taxon>
        <taxon>Annelida</taxon>
        <taxon>Polychaeta</taxon>
        <taxon>Sedentaria</taxon>
        <taxon>Scolecida</taxon>
        <taxon>Capitellidae</taxon>
        <taxon>Capitella</taxon>
    </lineage>
</organism>
<keyword evidence="5" id="KW-0472">Membrane</keyword>
<dbReference type="GO" id="GO:0005829">
    <property type="term" value="C:cytosol"/>
    <property type="evidence" value="ECO:0007669"/>
    <property type="project" value="UniProtKB-SubCell"/>
</dbReference>
<evidence type="ECO:0000256" key="2">
    <source>
        <dbReference type="ARBA" id="ARBA00004514"/>
    </source>
</evidence>
<dbReference type="EMBL" id="AMQN01005948">
    <property type="status" value="NOT_ANNOTATED_CDS"/>
    <property type="molecule type" value="Genomic_DNA"/>
</dbReference>
<evidence type="ECO:0000313" key="7">
    <source>
        <dbReference type="EMBL" id="ELU10888.1"/>
    </source>
</evidence>
<dbReference type="Proteomes" id="UP000014760">
    <property type="component" value="Unassembled WGS sequence"/>
</dbReference>
<dbReference type="GO" id="GO:0046854">
    <property type="term" value="P:phosphatidylinositol phosphate biosynthetic process"/>
    <property type="evidence" value="ECO:0007669"/>
    <property type="project" value="TreeGrafter"/>
</dbReference>
<dbReference type="PANTHER" id="PTHR31220">
    <property type="entry name" value="HYCCIN RELATED"/>
    <property type="match status" value="1"/>
</dbReference>
<dbReference type="HOGENOM" id="CLU_2173371_0_0_1"/>
<dbReference type="EnsemblMetazoa" id="CapteT199388">
    <property type="protein sequence ID" value="CapteP199388"/>
    <property type="gene ID" value="CapteG199388"/>
</dbReference>
<dbReference type="PANTHER" id="PTHR31220:SF1">
    <property type="entry name" value="GH21176P"/>
    <property type="match status" value="1"/>
</dbReference>
<dbReference type="GO" id="GO:0072659">
    <property type="term" value="P:protein localization to plasma membrane"/>
    <property type="evidence" value="ECO:0007669"/>
    <property type="project" value="TreeGrafter"/>
</dbReference>
<dbReference type="GO" id="GO:0005886">
    <property type="term" value="C:plasma membrane"/>
    <property type="evidence" value="ECO:0007669"/>
    <property type="project" value="UniProtKB-SubCell"/>
</dbReference>
<protein>
    <submittedName>
        <fullName evidence="7 8">Uncharacterized protein</fullName>
    </submittedName>
</protein>
<dbReference type="Pfam" id="PF09790">
    <property type="entry name" value="Hyccin"/>
    <property type="match status" value="1"/>
</dbReference>
<evidence type="ECO:0000256" key="3">
    <source>
        <dbReference type="ARBA" id="ARBA00022475"/>
    </source>
</evidence>
<evidence type="ECO:0000313" key="9">
    <source>
        <dbReference type="Proteomes" id="UP000014760"/>
    </source>
</evidence>
<comment type="subcellular location">
    <subcellularLocation>
        <location evidence="1">Cell membrane</location>
    </subcellularLocation>
    <subcellularLocation>
        <location evidence="2">Cytoplasm</location>
        <location evidence="2">Cytosol</location>
    </subcellularLocation>
</comment>
<evidence type="ECO:0000313" key="8">
    <source>
        <dbReference type="EnsemblMetazoa" id="CapteP199388"/>
    </source>
</evidence>
<reference evidence="9" key="1">
    <citation type="submission" date="2012-12" db="EMBL/GenBank/DDBJ databases">
        <authorList>
            <person name="Hellsten U."/>
            <person name="Grimwood J."/>
            <person name="Chapman J.A."/>
            <person name="Shapiro H."/>
            <person name="Aerts A."/>
            <person name="Otillar R.P."/>
            <person name="Terry A.Y."/>
            <person name="Boore J.L."/>
            <person name="Simakov O."/>
            <person name="Marletaz F."/>
            <person name="Cho S.-J."/>
            <person name="Edsinger-Gonzales E."/>
            <person name="Havlak P."/>
            <person name="Kuo D.-H."/>
            <person name="Larsson T."/>
            <person name="Lv J."/>
            <person name="Arendt D."/>
            <person name="Savage R."/>
            <person name="Osoegawa K."/>
            <person name="de Jong P."/>
            <person name="Lindberg D.R."/>
            <person name="Seaver E.C."/>
            <person name="Weisblat D.A."/>
            <person name="Putnam N.H."/>
            <person name="Grigoriev I.V."/>
            <person name="Rokhsar D.S."/>
        </authorList>
    </citation>
    <scope>NUCLEOTIDE SEQUENCE</scope>
    <source>
        <strain evidence="9">I ESC-2004</strain>
    </source>
</reference>